<feature type="signal peptide" evidence="2">
    <location>
        <begin position="1"/>
        <end position="16"/>
    </location>
</feature>
<dbReference type="OMA" id="CAEKRRI"/>
<organism evidence="3 4">
    <name type="scientific">Tigriopus californicus</name>
    <name type="common">Marine copepod</name>
    <dbReference type="NCBI Taxonomy" id="6832"/>
    <lineage>
        <taxon>Eukaryota</taxon>
        <taxon>Metazoa</taxon>
        <taxon>Ecdysozoa</taxon>
        <taxon>Arthropoda</taxon>
        <taxon>Crustacea</taxon>
        <taxon>Multicrustacea</taxon>
        <taxon>Hexanauplia</taxon>
        <taxon>Copepoda</taxon>
        <taxon>Harpacticoida</taxon>
        <taxon>Harpacticidae</taxon>
        <taxon>Tigriopus</taxon>
    </lineage>
</organism>
<comment type="caution">
    <text evidence="3">The sequence shown here is derived from an EMBL/GenBank/DDBJ whole genome shotgun (WGS) entry which is preliminary data.</text>
</comment>
<sequence length="141" mass="16095">MKTTTILFSLLGVALAGDINRQSIVFHKQTPDVFYCPQDKPISLGGMIVKAKPLNKLCEYEGRPLPNDYKSDCWNDVDETEYACSEKKRILLQLTPPGSENAIIDNYVPIYRKGEYKILPIPGDETKSRRPRKEFTENDIE</sequence>
<keyword evidence="2" id="KW-0732">Signal</keyword>
<keyword evidence="4" id="KW-1185">Reference proteome</keyword>
<feature type="region of interest" description="Disordered" evidence="1">
    <location>
        <begin position="122"/>
        <end position="141"/>
    </location>
</feature>
<evidence type="ECO:0000256" key="2">
    <source>
        <dbReference type="SAM" id="SignalP"/>
    </source>
</evidence>
<reference evidence="3 4" key="1">
    <citation type="journal article" date="2018" name="Nat. Ecol. Evol.">
        <title>Genomic signatures of mitonuclear coevolution across populations of Tigriopus californicus.</title>
        <authorList>
            <person name="Barreto F.S."/>
            <person name="Watson E.T."/>
            <person name="Lima T.G."/>
            <person name="Willett C.S."/>
            <person name="Edmands S."/>
            <person name="Li W."/>
            <person name="Burton R.S."/>
        </authorList>
    </citation>
    <scope>NUCLEOTIDE SEQUENCE [LARGE SCALE GENOMIC DNA]</scope>
    <source>
        <strain evidence="3 4">San Diego</strain>
    </source>
</reference>
<feature type="compositionally biased region" description="Basic and acidic residues" evidence="1">
    <location>
        <begin position="124"/>
        <end position="141"/>
    </location>
</feature>
<gene>
    <name evidence="3" type="ORF">TCAL_01754</name>
</gene>
<dbReference type="AlphaFoldDB" id="A0A553N7M9"/>
<evidence type="ECO:0000256" key="1">
    <source>
        <dbReference type="SAM" id="MobiDB-lite"/>
    </source>
</evidence>
<dbReference type="EMBL" id="VCGU01000459">
    <property type="protein sequence ID" value="TRY61410.1"/>
    <property type="molecule type" value="Genomic_DNA"/>
</dbReference>
<accession>A0A553N7M9</accession>
<proteinExistence type="predicted"/>
<dbReference type="Proteomes" id="UP000318571">
    <property type="component" value="Chromosome 8"/>
</dbReference>
<dbReference type="STRING" id="6832.A0A553N7M9"/>
<evidence type="ECO:0000313" key="3">
    <source>
        <dbReference type="EMBL" id="TRY61410.1"/>
    </source>
</evidence>
<protein>
    <submittedName>
        <fullName evidence="3">Uncharacterized protein</fullName>
    </submittedName>
</protein>
<name>A0A553N7M9_TIGCA</name>
<evidence type="ECO:0000313" key="4">
    <source>
        <dbReference type="Proteomes" id="UP000318571"/>
    </source>
</evidence>
<feature type="chain" id="PRO_5021928644" evidence="2">
    <location>
        <begin position="17"/>
        <end position="141"/>
    </location>
</feature>